<dbReference type="OMA" id="MTHPKRK"/>
<name>A0A0K9NJ38_ZOSMR</name>
<dbReference type="PANTHER" id="PTHR36767:SF1">
    <property type="entry name" value="OS05G0126200 PROTEIN"/>
    <property type="match status" value="1"/>
</dbReference>
<dbReference type="Proteomes" id="UP000036987">
    <property type="component" value="Unassembled WGS sequence"/>
</dbReference>
<dbReference type="CDD" id="cd23700">
    <property type="entry name" value="At3g51010"/>
    <property type="match status" value="1"/>
</dbReference>
<keyword evidence="3" id="KW-1185">Reference proteome</keyword>
<dbReference type="OrthoDB" id="1921449at2759"/>
<dbReference type="PANTHER" id="PTHR36767">
    <property type="entry name" value="OS05G0126200 PROTEIN"/>
    <property type="match status" value="1"/>
</dbReference>
<protein>
    <submittedName>
        <fullName evidence="2">Uncharacterized protein</fullName>
    </submittedName>
</protein>
<sequence length="180" mass="20688">MASFSRSALVLRRAIVSVRYSPPSPIISRASQPLNLLRPSAFTNPFRILAADFDSFTFSRLTDTRYPKRRPSMRSRKKRAATRPKGPFAWVMASPDEPVPESQPNEGSIKARGRNRKKRARQRISFMASEVRKRKEAFAVHKRKKAVERIERKMAAVARDKAWAERLIELKAQEKAKQIV</sequence>
<feature type="compositionally biased region" description="Basic residues" evidence="1">
    <location>
        <begin position="67"/>
        <end position="82"/>
    </location>
</feature>
<accession>A0A0K9NJ38</accession>
<evidence type="ECO:0000313" key="3">
    <source>
        <dbReference type="Proteomes" id="UP000036987"/>
    </source>
</evidence>
<reference evidence="3" key="1">
    <citation type="journal article" date="2016" name="Nature">
        <title>The genome of the seagrass Zostera marina reveals angiosperm adaptation to the sea.</title>
        <authorList>
            <person name="Olsen J.L."/>
            <person name="Rouze P."/>
            <person name="Verhelst B."/>
            <person name="Lin Y.-C."/>
            <person name="Bayer T."/>
            <person name="Collen J."/>
            <person name="Dattolo E."/>
            <person name="De Paoli E."/>
            <person name="Dittami S."/>
            <person name="Maumus F."/>
            <person name="Michel G."/>
            <person name="Kersting A."/>
            <person name="Lauritano C."/>
            <person name="Lohaus R."/>
            <person name="Toepel M."/>
            <person name="Tonon T."/>
            <person name="Vanneste K."/>
            <person name="Amirebrahimi M."/>
            <person name="Brakel J."/>
            <person name="Bostroem C."/>
            <person name="Chovatia M."/>
            <person name="Grimwood J."/>
            <person name="Jenkins J.W."/>
            <person name="Jueterbock A."/>
            <person name="Mraz A."/>
            <person name="Stam W.T."/>
            <person name="Tice H."/>
            <person name="Bornberg-Bauer E."/>
            <person name="Green P.J."/>
            <person name="Pearson G.A."/>
            <person name="Procaccini G."/>
            <person name="Duarte C.M."/>
            <person name="Schmutz J."/>
            <person name="Reusch T.B.H."/>
            <person name="Van de Peer Y."/>
        </authorList>
    </citation>
    <scope>NUCLEOTIDE SEQUENCE [LARGE SCALE GENOMIC DNA]</scope>
    <source>
        <strain evidence="3">cv. Finnish</strain>
    </source>
</reference>
<feature type="compositionally biased region" description="Basic residues" evidence="1">
    <location>
        <begin position="111"/>
        <end position="121"/>
    </location>
</feature>
<organism evidence="2 3">
    <name type="scientific">Zostera marina</name>
    <name type="common">Eelgrass</name>
    <dbReference type="NCBI Taxonomy" id="29655"/>
    <lineage>
        <taxon>Eukaryota</taxon>
        <taxon>Viridiplantae</taxon>
        <taxon>Streptophyta</taxon>
        <taxon>Embryophyta</taxon>
        <taxon>Tracheophyta</taxon>
        <taxon>Spermatophyta</taxon>
        <taxon>Magnoliopsida</taxon>
        <taxon>Liliopsida</taxon>
        <taxon>Zosteraceae</taxon>
        <taxon>Zostera</taxon>
    </lineage>
</organism>
<dbReference type="STRING" id="29655.A0A0K9NJ38"/>
<feature type="region of interest" description="Disordered" evidence="1">
    <location>
        <begin position="67"/>
        <end position="121"/>
    </location>
</feature>
<gene>
    <name evidence="2" type="ORF">ZOSMA_91G00450</name>
</gene>
<comment type="caution">
    <text evidence="2">The sequence shown here is derived from an EMBL/GenBank/DDBJ whole genome shotgun (WGS) entry which is preliminary data.</text>
</comment>
<dbReference type="AlphaFoldDB" id="A0A0K9NJ38"/>
<dbReference type="EMBL" id="LFYR01002138">
    <property type="protein sequence ID" value="KMZ56779.1"/>
    <property type="molecule type" value="Genomic_DNA"/>
</dbReference>
<evidence type="ECO:0000256" key="1">
    <source>
        <dbReference type="SAM" id="MobiDB-lite"/>
    </source>
</evidence>
<evidence type="ECO:0000313" key="2">
    <source>
        <dbReference type="EMBL" id="KMZ56779.1"/>
    </source>
</evidence>
<proteinExistence type="predicted"/>